<dbReference type="EMBL" id="CAEY01001945">
    <property type="status" value="NOT_ANNOTATED_CDS"/>
    <property type="molecule type" value="Genomic_DNA"/>
</dbReference>
<evidence type="ECO:0000256" key="3">
    <source>
        <dbReference type="SAM" id="SignalP"/>
    </source>
</evidence>
<protein>
    <recommendedName>
        <fullName evidence="4">Thrombospondin-like N-terminal domain-containing protein</fullName>
    </recommendedName>
</protein>
<feature type="region of interest" description="Disordered" evidence="2">
    <location>
        <begin position="450"/>
        <end position="616"/>
    </location>
</feature>
<gene>
    <name evidence="5" type="primary">107362793</name>
</gene>
<dbReference type="OMA" id="KHWSIWQ"/>
<dbReference type="Proteomes" id="UP000015104">
    <property type="component" value="Unassembled WGS sequence"/>
</dbReference>
<feature type="compositionally biased region" description="Low complexity" evidence="2">
    <location>
        <begin position="361"/>
        <end position="376"/>
    </location>
</feature>
<evidence type="ECO:0000256" key="2">
    <source>
        <dbReference type="SAM" id="MobiDB-lite"/>
    </source>
</evidence>
<keyword evidence="6" id="KW-1185">Reference proteome</keyword>
<feature type="chain" id="PRO_5007728993" description="Thrombospondin-like N-terminal domain-containing protein" evidence="3">
    <location>
        <begin position="19"/>
        <end position="616"/>
    </location>
</feature>
<evidence type="ECO:0000313" key="5">
    <source>
        <dbReference type="EnsemblMetazoa" id="tetur08g02940.1"/>
    </source>
</evidence>
<sequence length="616" mass="63287">MIGVLFIFQLILSHFVISITSNSPCLIGNEKGDDDLPAYDFIRLFGLDNPDFEFPGVKKVRGSSDYQIAYRLSRRSDLILPTRKIFPFGIPNEFSFVCSFRQRPSKTEAWELIKISDSSGLPQLAVKFIPIHRKLELSLASFNQSIEKISFTNVTSNDGLWHKIAIGLTKDRATLHHNCAEHSFQSIVPINSLDYQGNLMVAKFADESTTVPLDLQWMVLNCDVTQSSKETCDELPDAVEPPKFIPIPEECRACPPGQPGMRGLPGEQGPPGKDGPEGQTGETGSPGKPGQKGEQGFTGIPGLSGSKGEPGMTGEKGNTGSPGVEGPVGPPGAKGDIGPPGLPAELGSKGDKGDQGEPGEPGKSGPKGEPGNSGEPGQEGSTGPIGPPGEPGQRGEKGESGLPGPPGPVGSPGPPGIIVSERNENKSDVQLTENEIRQICMSLIKEFASNFNGTPHEPGPPGPPGLPGPVGPTGPQGSPGQEGPPGPPGRPGRGRIGKPSDRSGPPGPPGSPGLQGERGYPGLPGVPGPKGSTGEKGDKGDRGNDGIGIEGPIGAPGNPGPPGTPGVGLPGPAGEPGPPGQVGAPGPQGYAGEQGPPGYCEQCPPLLIPNQEKGPG</sequence>
<keyword evidence="1" id="KW-0677">Repeat</keyword>
<feature type="region of interest" description="Disordered" evidence="2">
    <location>
        <begin position="245"/>
        <end position="420"/>
    </location>
</feature>
<dbReference type="InterPro" id="IPR048287">
    <property type="entry name" value="TSPN-like_N"/>
</dbReference>
<feature type="domain" description="Thrombospondin-like N-terminal" evidence="4">
    <location>
        <begin position="32"/>
        <end position="224"/>
    </location>
</feature>
<keyword evidence="3" id="KW-0732">Signal</keyword>
<dbReference type="GO" id="GO:0005615">
    <property type="term" value="C:extracellular space"/>
    <property type="evidence" value="ECO:0007669"/>
    <property type="project" value="TreeGrafter"/>
</dbReference>
<dbReference type="AlphaFoldDB" id="T1KB59"/>
<name>T1KB59_TETUR</name>
<dbReference type="InterPro" id="IPR008160">
    <property type="entry name" value="Collagen"/>
</dbReference>
<dbReference type="EnsemblMetazoa" id="tetur08g02940.1">
    <property type="protein sequence ID" value="tetur08g02940.1"/>
    <property type="gene ID" value="tetur08g02940"/>
</dbReference>
<dbReference type="InterPro" id="IPR013320">
    <property type="entry name" value="ConA-like_dom_sf"/>
</dbReference>
<accession>T1KB59</accession>
<dbReference type="GO" id="GO:0030198">
    <property type="term" value="P:extracellular matrix organization"/>
    <property type="evidence" value="ECO:0007669"/>
    <property type="project" value="TreeGrafter"/>
</dbReference>
<proteinExistence type="predicted"/>
<dbReference type="SUPFAM" id="SSF49899">
    <property type="entry name" value="Concanavalin A-like lectins/glucanases"/>
    <property type="match status" value="1"/>
</dbReference>
<dbReference type="Gene3D" id="2.60.120.200">
    <property type="match status" value="1"/>
</dbReference>
<dbReference type="PANTHER" id="PTHR24023:SF1112">
    <property type="entry name" value="COL_CUTICLE_N DOMAIN-CONTAINING PROTEIN-RELATED"/>
    <property type="match status" value="1"/>
</dbReference>
<feature type="compositionally biased region" description="Pro residues" evidence="2">
    <location>
        <begin position="457"/>
        <end position="472"/>
    </location>
</feature>
<dbReference type="GO" id="GO:0031012">
    <property type="term" value="C:extracellular matrix"/>
    <property type="evidence" value="ECO:0007669"/>
    <property type="project" value="TreeGrafter"/>
</dbReference>
<dbReference type="eggNOG" id="KOG3544">
    <property type="taxonomic scope" value="Eukaryota"/>
</dbReference>
<dbReference type="PANTHER" id="PTHR24023">
    <property type="entry name" value="COLLAGEN ALPHA"/>
    <property type="match status" value="1"/>
</dbReference>
<feature type="compositionally biased region" description="Basic and acidic residues" evidence="2">
    <location>
        <begin position="533"/>
        <end position="544"/>
    </location>
</feature>
<organism evidence="5 6">
    <name type="scientific">Tetranychus urticae</name>
    <name type="common">Two-spotted spider mite</name>
    <dbReference type="NCBI Taxonomy" id="32264"/>
    <lineage>
        <taxon>Eukaryota</taxon>
        <taxon>Metazoa</taxon>
        <taxon>Ecdysozoa</taxon>
        <taxon>Arthropoda</taxon>
        <taxon>Chelicerata</taxon>
        <taxon>Arachnida</taxon>
        <taxon>Acari</taxon>
        <taxon>Acariformes</taxon>
        <taxon>Trombidiformes</taxon>
        <taxon>Prostigmata</taxon>
        <taxon>Eleutherengona</taxon>
        <taxon>Raphignathae</taxon>
        <taxon>Tetranychoidea</taxon>
        <taxon>Tetranychidae</taxon>
        <taxon>Tetranychus</taxon>
    </lineage>
</organism>
<dbReference type="HOGENOM" id="CLU_714409_0_0_1"/>
<evidence type="ECO:0000313" key="6">
    <source>
        <dbReference type="Proteomes" id="UP000015104"/>
    </source>
</evidence>
<dbReference type="Pfam" id="PF01391">
    <property type="entry name" value="Collagen"/>
    <property type="match status" value="2"/>
</dbReference>
<feature type="signal peptide" evidence="3">
    <location>
        <begin position="1"/>
        <end position="18"/>
    </location>
</feature>
<evidence type="ECO:0000256" key="1">
    <source>
        <dbReference type="ARBA" id="ARBA00022737"/>
    </source>
</evidence>
<dbReference type="SMART" id="SM00210">
    <property type="entry name" value="TSPN"/>
    <property type="match status" value="1"/>
</dbReference>
<reference evidence="5" key="2">
    <citation type="submission" date="2015-06" db="UniProtKB">
        <authorList>
            <consortium name="EnsemblMetazoa"/>
        </authorList>
    </citation>
    <scope>IDENTIFICATION</scope>
</reference>
<dbReference type="STRING" id="32264.T1KB59"/>
<feature type="compositionally biased region" description="Pro residues" evidence="2">
    <location>
        <begin position="403"/>
        <end position="415"/>
    </location>
</feature>
<dbReference type="KEGG" id="tut:107362793"/>
<reference evidence="6" key="1">
    <citation type="submission" date="2011-08" db="EMBL/GenBank/DDBJ databases">
        <authorList>
            <person name="Rombauts S."/>
        </authorList>
    </citation>
    <scope>NUCLEOTIDE SEQUENCE</scope>
    <source>
        <strain evidence="6">London</strain>
    </source>
</reference>
<dbReference type="GO" id="GO:0030020">
    <property type="term" value="F:extracellular matrix structural constituent conferring tensile strength"/>
    <property type="evidence" value="ECO:0007669"/>
    <property type="project" value="TreeGrafter"/>
</dbReference>
<dbReference type="InterPro" id="IPR050149">
    <property type="entry name" value="Collagen_superfamily"/>
</dbReference>
<evidence type="ECO:0000259" key="4">
    <source>
        <dbReference type="SMART" id="SM00210"/>
    </source>
</evidence>
<dbReference type="OrthoDB" id="5983381at2759"/>